<dbReference type="SUPFAM" id="SSF54117">
    <property type="entry name" value="Interleukin 8-like chemokines"/>
    <property type="match status" value="1"/>
</dbReference>
<evidence type="ECO:0000256" key="5">
    <source>
        <dbReference type="ARBA" id="ARBA00022525"/>
    </source>
</evidence>
<organism evidence="11">
    <name type="scientific">Lamprotornis superbus</name>
    <dbReference type="NCBI Taxonomy" id="245042"/>
    <lineage>
        <taxon>Eukaryota</taxon>
        <taxon>Metazoa</taxon>
        <taxon>Chordata</taxon>
        <taxon>Craniata</taxon>
        <taxon>Vertebrata</taxon>
        <taxon>Euteleostomi</taxon>
        <taxon>Archelosauria</taxon>
        <taxon>Archosauria</taxon>
        <taxon>Dinosauria</taxon>
        <taxon>Saurischia</taxon>
        <taxon>Theropoda</taxon>
        <taxon>Coelurosauria</taxon>
        <taxon>Aves</taxon>
        <taxon>Neognathae</taxon>
        <taxon>Neoaves</taxon>
        <taxon>Telluraves</taxon>
        <taxon>Australaves</taxon>
        <taxon>Passeriformes</taxon>
        <taxon>Sturnidae</taxon>
        <taxon>Lamprotornis</taxon>
    </lineage>
</organism>
<dbReference type="GO" id="GO:0005615">
    <property type="term" value="C:extracellular space"/>
    <property type="evidence" value="ECO:0007669"/>
    <property type="project" value="UniProtKB-KW"/>
</dbReference>
<evidence type="ECO:0000259" key="10">
    <source>
        <dbReference type="SMART" id="SM00199"/>
    </source>
</evidence>
<proteinExistence type="inferred from homology"/>
<comment type="caution">
    <text evidence="11">The sequence shown here is derived from an EMBL/GenBank/DDBJ whole genome shotgun (WGS) entry which is preliminary data.</text>
</comment>
<dbReference type="Pfam" id="PF00048">
    <property type="entry name" value="IL8"/>
    <property type="match status" value="1"/>
</dbReference>
<dbReference type="PROSITE" id="PS00472">
    <property type="entry name" value="SMALL_CYTOKINES_CC"/>
    <property type="match status" value="1"/>
</dbReference>
<dbReference type="InterPro" id="IPR034133">
    <property type="entry name" value="Chemokine_CC_DCCL"/>
</dbReference>
<dbReference type="PANTHER" id="PTHR12015">
    <property type="entry name" value="SMALL INDUCIBLE CYTOKINE A"/>
    <property type="match status" value="1"/>
</dbReference>
<keyword evidence="3 9" id="KW-0145">Chemotaxis</keyword>
<evidence type="ECO:0000256" key="1">
    <source>
        <dbReference type="ARBA" id="ARBA00004613"/>
    </source>
</evidence>
<dbReference type="FunFam" id="2.40.50.40:FF:000012">
    <property type="entry name" value="C-C motif chemokine"/>
    <property type="match status" value="1"/>
</dbReference>
<comment type="subcellular location">
    <subcellularLocation>
        <location evidence="1 9">Secreted</location>
    </subcellularLocation>
</comment>
<evidence type="ECO:0000256" key="4">
    <source>
        <dbReference type="ARBA" id="ARBA00022514"/>
    </source>
</evidence>
<accession>A0A835NRR1</accession>
<keyword evidence="4 9" id="KW-0202">Cytokine</keyword>
<dbReference type="Proteomes" id="UP000618051">
    <property type="component" value="Unassembled WGS sequence"/>
</dbReference>
<feature type="domain" description="Chemokine interleukin-8-like" evidence="10">
    <location>
        <begin position="108"/>
        <end position="168"/>
    </location>
</feature>
<evidence type="ECO:0000256" key="2">
    <source>
        <dbReference type="ARBA" id="ARBA00010868"/>
    </source>
</evidence>
<keyword evidence="6" id="KW-0732">Signal</keyword>
<dbReference type="GO" id="GO:0006955">
    <property type="term" value="P:immune response"/>
    <property type="evidence" value="ECO:0007669"/>
    <property type="project" value="InterPro"/>
</dbReference>
<reference evidence="12" key="3">
    <citation type="submission" date="2022-01" db="EMBL/GenBank/DDBJ databases">
        <authorList>
            <person name="Rubenstein D.R."/>
        </authorList>
    </citation>
    <scope>NUCLEOTIDE SEQUENCE</scope>
    <source>
        <strain evidence="12">SS15</strain>
        <tissue evidence="12">Liver</tissue>
    </source>
</reference>
<keyword evidence="13" id="KW-1185">Reference proteome</keyword>
<dbReference type="OrthoDB" id="8870994at2759"/>
<gene>
    <name evidence="12" type="ORF">IHE44_0001913</name>
    <name evidence="11" type="ORF">IHE44_013429</name>
</gene>
<dbReference type="SMART" id="SM00199">
    <property type="entry name" value="SCY"/>
    <property type="match status" value="1"/>
</dbReference>
<dbReference type="Gene3D" id="2.40.50.40">
    <property type="match status" value="1"/>
</dbReference>
<reference evidence="11" key="1">
    <citation type="submission" date="2020-10" db="EMBL/GenBank/DDBJ databases">
        <title>Feather gene expression reveals the developmental basis of iridescence in African starlings.</title>
        <authorList>
            <person name="Rubenstein D.R."/>
        </authorList>
    </citation>
    <scope>NUCLEOTIDE SEQUENCE</scope>
    <source>
        <strain evidence="11">SS15</strain>
        <tissue evidence="11">Liver</tissue>
    </source>
</reference>
<keyword evidence="5 9" id="KW-0964">Secreted</keyword>
<dbReference type="InterPro" id="IPR001811">
    <property type="entry name" value="Chemokine_IL8-like_dom"/>
</dbReference>
<keyword evidence="8" id="KW-0395">Inflammatory response</keyword>
<dbReference type="GO" id="GO:0008009">
    <property type="term" value="F:chemokine activity"/>
    <property type="evidence" value="ECO:0007669"/>
    <property type="project" value="InterPro"/>
</dbReference>
<dbReference type="AlphaFoldDB" id="A0A835NRR1"/>
<dbReference type="CDD" id="cd01119">
    <property type="entry name" value="Chemokine_CC_DCCL"/>
    <property type="match status" value="1"/>
</dbReference>
<dbReference type="GO" id="GO:0006954">
    <property type="term" value="P:inflammatory response"/>
    <property type="evidence" value="ECO:0007669"/>
    <property type="project" value="UniProtKB-KW"/>
</dbReference>
<evidence type="ECO:0000256" key="6">
    <source>
        <dbReference type="ARBA" id="ARBA00022729"/>
    </source>
</evidence>
<sequence length="168" mass="18062">MGLLNLLCDFKKKQKIFPSVLLSRVVVPGRSAGAKSGTMEFVWGNPLMTVEPARGGAGRSSRQQPGTDWSTAVCAEGMTGCSSKSMVLLSLLGLLALLLCGSAEAQSNQDCCLSYTKVRLPRWALKGYTEQLSSEVCDIPAIIFHTASGLKACVNPKEGWVKKHLLFL</sequence>
<dbReference type="EMBL" id="JADDUC020000011">
    <property type="protein sequence ID" value="KAI1235825.1"/>
    <property type="molecule type" value="Genomic_DNA"/>
</dbReference>
<evidence type="ECO:0000256" key="7">
    <source>
        <dbReference type="ARBA" id="ARBA00023157"/>
    </source>
</evidence>
<feature type="non-terminal residue" evidence="11">
    <location>
        <position position="1"/>
    </location>
</feature>
<dbReference type="InterPro" id="IPR039809">
    <property type="entry name" value="Chemokine_b/g/d"/>
</dbReference>
<reference evidence="12 13" key="2">
    <citation type="journal article" date="2021" name="J. Hered.">
        <title>Feather Gene Expression Elucidates the Developmental Basis of Plumage Iridescence in African Starlings.</title>
        <authorList>
            <person name="Rubenstein D.R."/>
            <person name="Corvelo A."/>
            <person name="MacManes M.D."/>
            <person name="Maia R."/>
            <person name="Narzisi G."/>
            <person name="Rousaki A."/>
            <person name="Vandenabeele P."/>
            <person name="Shawkey M.D."/>
            <person name="Solomon J."/>
        </authorList>
    </citation>
    <scope>NUCLEOTIDE SEQUENCE [LARGE SCALE GENOMIC DNA]</scope>
    <source>
        <strain evidence="12">SS15</strain>
    </source>
</reference>
<dbReference type="PANTHER" id="PTHR12015:SF108">
    <property type="entry name" value="C-C MOTIF CHEMOKINE 20"/>
    <property type="match status" value="1"/>
</dbReference>
<evidence type="ECO:0000256" key="9">
    <source>
        <dbReference type="RuleBase" id="RU361150"/>
    </source>
</evidence>
<evidence type="ECO:0000313" key="12">
    <source>
        <dbReference type="EMBL" id="KAI1235825.1"/>
    </source>
</evidence>
<evidence type="ECO:0000313" key="11">
    <source>
        <dbReference type="EMBL" id="KAG0120021.1"/>
    </source>
</evidence>
<evidence type="ECO:0000256" key="8">
    <source>
        <dbReference type="ARBA" id="ARBA00023198"/>
    </source>
</evidence>
<dbReference type="EMBL" id="JADDUC010000071">
    <property type="protein sequence ID" value="KAG0120021.1"/>
    <property type="molecule type" value="Genomic_DNA"/>
</dbReference>
<dbReference type="InterPro" id="IPR036048">
    <property type="entry name" value="Interleukin_8-like_sf"/>
</dbReference>
<name>A0A835NRR1_9PASS</name>
<dbReference type="InterPro" id="IPR000827">
    <property type="entry name" value="Chemokine_CC_CS"/>
</dbReference>
<keyword evidence="7" id="KW-1015">Disulfide bond</keyword>
<comment type="similarity">
    <text evidence="2 9">Belongs to the intercrine beta (chemokine CC) family.</text>
</comment>
<protein>
    <recommendedName>
        <fullName evidence="9">C-C motif chemokine</fullName>
    </recommendedName>
</protein>
<evidence type="ECO:0000313" key="13">
    <source>
        <dbReference type="Proteomes" id="UP000618051"/>
    </source>
</evidence>
<evidence type="ECO:0000256" key="3">
    <source>
        <dbReference type="ARBA" id="ARBA00022500"/>
    </source>
</evidence>